<gene>
    <name evidence="2" type="ORF">HMPREF9449_00568</name>
</gene>
<accession>H1DE82</accession>
<evidence type="ECO:0000313" key="2">
    <source>
        <dbReference type="EMBL" id="EHP49979.1"/>
    </source>
</evidence>
<keyword evidence="3" id="KW-1185">Reference proteome</keyword>
<keyword evidence="1" id="KW-0472">Membrane</keyword>
<reference evidence="2 3" key="1">
    <citation type="submission" date="2012-01" db="EMBL/GenBank/DDBJ databases">
        <title>The Genome Sequence of Odoribacter laneus YIT 12061.</title>
        <authorList>
            <consortium name="The Broad Institute Genome Sequencing Platform"/>
            <person name="Earl A."/>
            <person name="Ward D."/>
            <person name="Feldgarden M."/>
            <person name="Gevers D."/>
            <person name="Morotomi M."/>
            <person name="Young S.K."/>
            <person name="Zeng Q."/>
            <person name="Gargeya S."/>
            <person name="Fitzgerald M."/>
            <person name="Haas B."/>
            <person name="Abouelleil A."/>
            <person name="Alvarado L."/>
            <person name="Arachchi H.M."/>
            <person name="Berlin A."/>
            <person name="Chapman S.B."/>
            <person name="Gearin G."/>
            <person name="Goldberg J."/>
            <person name="Griggs A."/>
            <person name="Gujja S."/>
            <person name="Hansen M."/>
            <person name="Heiman D."/>
            <person name="Howarth C."/>
            <person name="Larimer J."/>
            <person name="Lui A."/>
            <person name="MacDonald P.J.P."/>
            <person name="McCowen C."/>
            <person name="Montmayeur A."/>
            <person name="Murphy C."/>
            <person name="Neiman D."/>
            <person name="Pearson M."/>
            <person name="Priest M."/>
            <person name="Roberts A."/>
            <person name="Saif S."/>
            <person name="Shea T."/>
            <person name="Sisk P."/>
            <person name="Stolte C."/>
            <person name="Sykes S."/>
            <person name="Wortman J."/>
            <person name="Nusbaum C."/>
            <person name="Birren B."/>
        </authorList>
    </citation>
    <scope>NUCLEOTIDE SEQUENCE [LARGE SCALE GENOMIC DNA]</scope>
    <source>
        <strain evidence="2 3">YIT 12061</strain>
    </source>
</reference>
<name>H1DE82_9BACT</name>
<dbReference type="HOGENOM" id="CLU_686666_0_0_10"/>
<feature type="transmembrane region" description="Helical" evidence="1">
    <location>
        <begin position="6"/>
        <end position="25"/>
    </location>
</feature>
<organism evidence="2 3">
    <name type="scientific">Odoribacter laneus YIT 12061</name>
    <dbReference type="NCBI Taxonomy" id="742817"/>
    <lineage>
        <taxon>Bacteria</taxon>
        <taxon>Pseudomonadati</taxon>
        <taxon>Bacteroidota</taxon>
        <taxon>Bacteroidia</taxon>
        <taxon>Bacteroidales</taxon>
        <taxon>Odoribacteraceae</taxon>
        <taxon>Odoribacter</taxon>
    </lineage>
</organism>
<evidence type="ECO:0000256" key="1">
    <source>
        <dbReference type="SAM" id="Phobius"/>
    </source>
</evidence>
<feature type="transmembrane region" description="Helical" evidence="1">
    <location>
        <begin position="217"/>
        <end position="237"/>
    </location>
</feature>
<feature type="transmembrane region" description="Helical" evidence="1">
    <location>
        <begin position="336"/>
        <end position="353"/>
    </location>
</feature>
<dbReference type="EMBL" id="ADMC01000007">
    <property type="protein sequence ID" value="EHP49979.1"/>
    <property type="molecule type" value="Genomic_DNA"/>
</dbReference>
<feature type="transmembrane region" description="Helical" evidence="1">
    <location>
        <begin position="106"/>
        <end position="123"/>
    </location>
</feature>
<dbReference type="InterPro" id="IPR049458">
    <property type="entry name" value="EpsG-like"/>
</dbReference>
<evidence type="ECO:0008006" key="4">
    <source>
        <dbReference type="Google" id="ProtNLM"/>
    </source>
</evidence>
<evidence type="ECO:0000313" key="3">
    <source>
        <dbReference type="Proteomes" id="UP000004892"/>
    </source>
</evidence>
<protein>
    <recommendedName>
        <fullName evidence="4">EpsG family protein</fullName>
    </recommendedName>
</protein>
<dbReference type="GeneID" id="98068208"/>
<feature type="transmembrane region" description="Helical" evidence="1">
    <location>
        <begin position="365"/>
        <end position="387"/>
    </location>
</feature>
<proteinExistence type="predicted"/>
<dbReference type="Proteomes" id="UP000004892">
    <property type="component" value="Unassembled WGS sequence"/>
</dbReference>
<keyword evidence="1" id="KW-0812">Transmembrane</keyword>
<feature type="transmembrane region" description="Helical" evidence="1">
    <location>
        <begin position="32"/>
        <end position="51"/>
    </location>
</feature>
<comment type="caution">
    <text evidence="2">The sequence shown here is derived from an EMBL/GenBank/DDBJ whole genome shotgun (WGS) entry which is preliminary data.</text>
</comment>
<dbReference type="AlphaFoldDB" id="H1DE82"/>
<dbReference type="RefSeq" id="WP_009135716.1">
    <property type="nucleotide sequence ID" value="NZ_JH594596.1"/>
</dbReference>
<keyword evidence="1" id="KW-1133">Transmembrane helix</keyword>
<dbReference type="Pfam" id="PF14897">
    <property type="entry name" value="EpsG"/>
    <property type="match status" value="1"/>
</dbReference>
<dbReference type="STRING" id="742817.HMPREF9449_00568"/>
<feature type="transmembrane region" description="Helical" evidence="1">
    <location>
        <begin position="191"/>
        <end position="210"/>
    </location>
</feature>
<feature type="transmembrane region" description="Helical" evidence="1">
    <location>
        <begin position="308"/>
        <end position="330"/>
    </location>
</feature>
<feature type="transmembrane region" description="Helical" evidence="1">
    <location>
        <begin position="144"/>
        <end position="171"/>
    </location>
</feature>
<feature type="transmembrane region" description="Helical" evidence="1">
    <location>
        <begin position="280"/>
        <end position="296"/>
    </location>
</feature>
<sequence length="401" mass="46386">MLRKLSDGSILILPISPILSFLLSLNNLRNKLNGCVFVIFYALFGFAHSFSDPRADCYRKMVAFETFTSTATITDIWNDFLSGNTFDIFEGMLFIVCSNITTNIKVVFFIVGLIGGLFAYLFLSKIQKYMQLHYGNRCTYIITILYVLLYNPVAIGGIRNFIAMTIFSYYAFLFLIEKKNTALLGVLSTSLIHFSFILNICVVIIARLFVTKRHVNILWWTAIVSCISSVFITPDFWGNIIQNLNLGNFNQAMESRASSYASEETAAAFEQSLTVQLQRVGNYFIRGFYVLFLIYLRKNENKFSISSFDSVLYAYMLFFLTFGYLMTSFSVVGNRYLLLGYFISYFFLLKLYIQHSDIYKLNKYIKSLPWVFGVNFAWLVMNAWFVLDHRFFYLPAPFLLL</sequence>
<dbReference type="PATRIC" id="fig|742817.3.peg.602"/>